<dbReference type="PROSITE" id="PS50112">
    <property type="entry name" value="PAS"/>
    <property type="match status" value="1"/>
</dbReference>
<dbReference type="Gene3D" id="3.30.70.270">
    <property type="match status" value="1"/>
</dbReference>
<keyword evidence="5 6" id="KW-0472">Membrane</keyword>
<evidence type="ECO:0000256" key="2">
    <source>
        <dbReference type="ARBA" id="ARBA00004141"/>
    </source>
</evidence>
<evidence type="ECO:0000256" key="4">
    <source>
        <dbReference type="ARBA" id="ARBA00022989"/>
    </source>
</evidence>
<dbReference type="NCBIfam" id="TIGR00254">
    <property type="entry name" value="GGDEF"/>
    <property type="match status" value="1"/>
</dbReference>
<evidence type="ECO:0000259" key="8">
    <source>
        <dbReference type="PROSITE" id="PS50887"/>
    </source>
</evidence>
<dbReference type="EMBL" id="CP002738">
    <property type="protein sequence ID" value="AEG01777.1"/>
    <property type="molecule type" value="Genomic_DNA"/>
</dbReference>
<evidence type="ECO:0000313" key="9">
    <source>
        <dbReference type="EMBL" id="AEG01777.1"/>
    </source>
</evidence>
<dbReference type="InterPro" id="IPR052163">
    <property type="entry name" value="DGC-Regulatory_Protein"/>
</dbReference>
<name>G0A6Y3_METMM</name>
<dbReference type="Pfam" id="PF13675">
    <property type="entry name" value="PilJ"/>
    <property type="match status" value="1"/>
</dbReference>
<dbReference type="KEGG" id="mmt:Metme_3406"/>
<keyword evidence="3 6" id="KW-0812">Transmembrane</keyword>
<dbReference type="eggNOG" id="COG3850">
    <property type="taxonomic scope" value="Bacteria"/>
</dbReference>
<dbReference type="GO" id="GO:0006355">
    <property type="term" value="P:regulation of DNA-templated transcription"/>
    <property type="evidence" value="ECO:0007669"/>
    <property type="project" value="InterPro"/>
</dbReference>
<feature type="domain" description="GGDEF" evidence="8">
    <location>
        <begin position="355"/>
        <end position="488"/>
    </location>
</feature>
<evidence type="ECO:0000259" key="7">
    <source>
        <dbReference type="PROSITE" id="PS50112"/>
    </source>
</evidence>
<dbReference type="GO" id="GO:0003824">
    <property type="term" value="F:catalytic activity"/>
    <property type="evidence" value="ECO:0007669"/>
    <property type="project" value="UniProtKB-ARBA"/>
</dbReference>
<dbReference type="InterPro" id="IPR043128">
    <property type="entry name" value="Rev_trsase/Diguanyl_cyclase"/>
</dbReference>
<feature type="transmembrane region" description="Helical" evidence="6">
    <location>
        <begin position="12"/>
        <end position="33"/>
    </location>
</feature>
<evidence type="ECO:0000313" key="10">
    <source>
        <dbReference type="Proteomes" id="UP000008888"/>
    </source>
</evidence>
<dbReference type="RefSeq" id="WP_013820004.1">
    <property type="nucleotide sequence ID" value="NC_015572.1"/>
</dbReference>
<dbReference type="GO" id="GO:0016020">
    <property type="term" value="C:membrane"/>
    <property type="evidence" value="ECO:0007669"/>
    <property type="project" value="UniProtKB-SubCell"/>
</dbReference>
<dbReference type="SMART" id="SM00267">
    <property type="entry name" value="GGDEF"/>
    <property type="match status" value="1"/>
</dbReference>
<dbReference type="InterPro" id="IPR000014">
    <property type="entry name" value="PAS"/>
</dbReference>
<dbReference type="PROSITE" id="PS50887">
    <property type="entry name" value="GGDEF"/>
    <property type="match status" value="1"/>
</dbReference>
<keyword evidence="10" id="KW-1185">Reference proteome</keyword>
<organism evidence="9 10">
    <name type="scientific">Methylomonas methanica (strain DSM 25384 / MC09)</name>
    <dbReference type="NCBI Taxonomy" id="857087"/>
    <lineage>
        <taxon>Bacteria</taxon>
        <taxon>Pseudomonadati</taxon>
        <taxon>Pseudomonadota</taxon>
        <taxon>Gammaproteobacteria</taxon>
        <taxon>Methylococcales</taxon>
        <taxon>Methylococcaceae</taxon>
        <taxon>Methylomonas</taxon>
    </lineage>
</organism>
<dbReference type="STRING" id="857087.Metme_3406"/>
<reference evidence="9 10" key="1">
    <citation type="journal article" date="2011" name="J. Bacteriol.">
        <title>Complete Genome Sequence of the Aerobic Marine Methanotroph Methylomonas methanica MC09.</title>
        <authorList>
            <person name="Boden R."/>
            <person name="Cunliffe M."/>
            <person name="Scanlan J."/>
            <person name="Moussard H."/>
            <person name="Kits K.D."/>
            <person name="Klotz M.G."/>
            <person name="Jetten M.S."/>
            <person name="Vuilleumier S."/>
            <person name="Han J."/>
            <person name="Peters L."/>
            <person name="Mikhailova N."/>
            <person name="Teshima H."/>
            <person name="Tapia R."/>
            <person name="Kyrpides N."/>
            <person name="Ivanova N."/>
            <person name="Pagani I."/>
            <person name="Cheng J.F."/>
            <person name="Goodwin L."/>
            <person name="Han C."/>
            <person name="Hauser L."/>
            <person name="Land M.L."/>
            <person name="Lapidus A."/>
            <person name="Lucas S."/>
            <person name="Pitluck S."/>
            <person name="Woyke T."/>
            <person name="Stein L."/>
            <person name="Murrell J.C."/>
        </authorList>
    </citation>
    <scope>NUCLEOTIDE SEQUENCE [LARGE SCALE GENOMIC DNA]</scope>
    <source>
        <strain evidence="9 10">MC09</strain>
    </source>
</reference>
<evidence type="ECO:0000256" key="5">
    <source>
        <dbReference type="ARBA" id="ARBA00023136"/>
    </source>
</evidence>
<dbReference type="SMART" id="SM00091">
    <property type="entry name" value="PAS"/>
    <property type="match status" value="1"/>
</dbReference>
<evidence type="ECO:0000256" key="6">
    <source>
        <dbReference type="SAM" id="Phobius"/>
    </source>
</evidence>
<dbReference type="AlphaFoldDB" id="G0A6Y3"/>
<dbReference type="SUPFAM" id="SSF55073">
    <property type="entry name" value="Nucleotide cyclase"/>
    <property type="match status" value="1"/>
</dbReference>
<dbReference type="CDD" id="cd00130">
    <property type="entry name" value="PAS"/>
    <property type="match status" value="1"/>
</dbReference>
<comment type="subcellular location">
    <subcellularLocation>
        <location evidence="2">Membrane</location>
        <topology evidence="2">Multi-pass membrane protein</topology>
    </subcellularLocation>
</comment>
<reference key="2">
    <citation type="submission" date="2011-05" db="EMBL/GenBank/DDBJ databases">
        <title>Complete genome sequence of the aerobic marine methanotroph Methylomonas methanica MC09.</title>
        <authorList>
            <person name="Boden R."/>
            <person name="Cunliffe M."/>
            <person name="Scanlan J."/>
            <person name="Moussard H."/>
            <person name="Kits K.D."/>
            <person name="Klotz M."/>
            <person name="Jetten M."/>
            <person name="Vuilleumier S."/>
            <person name="Han J."/>
            <person name="Peters L."/>
            <person name="Mikhailova N."/>
            <person name="Teshima H."/>
            <person name="Tapia R."/>
            <person name="Kyrpides N."/>
            <person name="Ivanova N."/>
            <person name="Pagani I."/>
            <person name="Cheng J.-F."/>
            <person name="Goodwin L."/>
            <person name="Han C."/>
            <person name="Hauser L."/>
            <person name="Land M."/>
            <person name="Lapidus A."/>
            <person name="Lucas S."/>
            <person name="Pitluck S."/>
            <person name="Woyke T."/>
            <person name="Stein L.Y."/>
            <person name="Murrell C."/>
        </authorList>
    </citation>
    <scope>NUCLEOTIDE SEQUENCE</scope>
    <source>
        <strain>MC09</strain>
    </source>
</reference>
<dbReference type="PANTHER" id="PTHR46663">
    <property type="entry name" value="DIGUANYLATE CYCLASE DGCT-RELATED"/>
    <property type="match status" value="1"/>
</dbReference>
<comment type="cofactor">
    <cofactor evidence="1">
        <name>Mg(2+)</name>
        <dbReference type="ChEBI" id="CHEBI:18420"/>
    </cofactor>
</comment>
<gene>
    <name evidence="9" type="ordered locus">Metme_3406</name>
</gene>
<feature type="domain" description="PAS" evidence="7">
    <location>
        <begin position="219"/>
        <end position="266"/>
    </location>
</feature>
<dbReference type="PANTHER" id="PTHR46663:SF3">
    <property type="entry name" value="SLL0267 PROTEIN"/>
    <property type="match status" value="1"/>
</dbReference>
<protein>
    <submittedName>
        <fullName evidence="9">Diguanylate cyclase with PAS/PAC sensor</fullName>
    </submittedName>
</protein>
<dbReference type="InterPro" id="IPR029095">
    <property type="entry name" value="NarX-like_N"/>
</dbReference>
<dbReference type="eggNOG" id="COG2199">
    <property type="taxonomic scope" value="Bacteria"/>
</dbReference>
<dbReference type="Gene3D" id="3.30.450.20">
    <property type="entry name" value="PAS domain"/>
    <property type="match status" value="1"/>
</dbReference>
<dbReference type="CDD" id="cd01949">
    <property type="entry name" value="GGDEF"/>
    <property type="match status" value="1"/>
</dbReference>
<evidence type="ECO:0000256" key="1">
    <source>
        <dbReference type="ARBA" id="ARBA00001946"/>
    </source>
</evidence>
<dbReference type="InterPro" id="IPR035965">
    <property type="entry name" value="PAS-like_dom_sf"/>
</dbReference>
<keyword evidence="4 6" id="KW-1133">Transmembrane helix</keyword>
<dbReference type="Pfam" id="PF00990">
    <property type="entry name" value="GGDEF"/>
    <property type="match status" value="1"/>
</dbReference>
<accession>G0A6Y3</accession>
<dbReference type="HOGENOM" id="CLU_000445_11_28_6"/>
<dbReference type="OrthoDB" id="9812260at2"/>
<dbReference type="Proteomes" id="UP000008888">
    <property type="component" value="Chromosome"/>
</dbReference>
<dbReference type="InterPro" id="IPR000160">
    <property type="entry name" value="GGDEF_dom"/>
</dbReference>
<dbReference type="InterPro" id="IPR029787">
    <property type="entry name" value="Nucleotide_cyclase"/>
</dbReference>
<sequence>MSNKSIMRLPAILLPVIFFIVFDSIALILNFWISDKLEKSAVAINLSGRQRMLTQRMAKSLMMLQIADSDADRKSAFEEFSNTVDLFDKTLTGFLKGGMTLGGDGNPIFLPPAQAQNAAPIIASAAQLWQQVRQALLPGLSSDALAAKQNTAQALQAVQTYNLELLRLMNNLTSALEQNVTEEVFFLRSLQASLLILALLNFALVCKRLLKQIRQSQDNLGALQNIIDSIETGVLLYGGNRVIRSANKPAGQLFGYEPSELIGKSLDRLITLDRERNLGIKRDNSTFVAKINTQTLFEMNQQIGLCTIVDVSEQEHKEHALRQLAFYDALTGLPNRILLMERLQQELLRCKREAKFLVVMFADLDGFKPVNDNLGHEAGDVLLKQVGTRFQQCCREVDTVARYGGDEFVFILTGLQNQQSATQTAKNIVENIHRTFQVNQQAVRIGTSIGIAIYPSDHSEAALLIKFADEAMYFAKQQGKNRYAFASELH</sequence>
<dbReference type="SUPFAM" id="SSF55785">
    <property type="entry name" value="PYP-like sensor domain (PAS domain)"/>
    <property type="match status" value="1"/>
</dbReference>
<dbReference type="Pfam" id="PF13188">
    <property type="entry name" value="PAS_8"/>
    <property type="match status" value="1"/>
</dbReference>
<reference evidence="10" key="3">
    <citation type="submission" date="2011-05" db="EMBL/GenBank/DDBJ databases">
        <title>Complete sequence of Methylomonas methanica MC09.</title>
        <authorList>
            <consortium name="US DOE Joint Genome Institute"/>
            <person name="Lucas S."/>
            <person name="Han J."/>
            <person name="Lapidus A."/>
            <person name="Cheng J.-F."/>
            <person name="Goodwin L."/>
            <person name="Pitluck S."/>
            <person name="Peters L."/>
            <person name="Mikhailova N."/>
            <person name="Teshima H."/>
            <person name="Han C."/>
            <person name="Tapia R."/>
            <person name="Land M."/>
            <person name="Hauser L."/>
            <person name="Kyrpides N."/>
            <person name="Ivanova N."/>
            <person name="Pagani I."/>
            <person name="Stein L."/>
            <person name="Woyke T."/>
        </authorList>
    </citation>
    <scope>NUCLEOTIDE SEQUENCE [LARGE SCALE GENOMIC DNA]</scope>
    <source>
        <strain evidence="10">MC09</strain>
    </source>
</reference>
<evidence type="ECO:0000256" key="3">
    <source>
        <dbReference type="ARBA" id="ARBA00022692"/>
    </source>
</evidence>
<dbReference type="FunFam" id="3.30.70.270:FF:000001">
    <property type="entry name" value="Diguanylate cyclase domain protein"/>
    <property type="match status" value="1"/>
</dbReference>
<proteinExistence type="predicted"/>